<proteinExistence type="inferred from homology"/>
<dbReference type="AlphaFoldDB" id="A0A8J2Y3K2"/>
<reference evidence="3" key="1">
    <citation type="journal article" date="2014" name="Int. J. Syst. Evol. Microbiol.">
        <title>Complete genome sequence of Corynebacterium casei LMG S-19264T (=DSM 44701T), isolated from a smear-ripened cheese.</title>
        <authorList>
            <consortium name="US DOE Joint Genome Institute (JGI-PGF)"/>
            <person name="Walter F."/>
            <person name="Albersmeier A."/>
            <person name="Kalinowski J."/>
            <person name="Ruckert C."/>
        </authorList>
    </citation>
    <scope>NUCLEOTIDE SEQUENCE</scope>
    <source>
        <strain evidence="3">CGMCC 1.12921</strain>
    </source>
</reference>
<feature type="signal peptide" evidence="2">
    <location>
        <begin position="1"/>
        <end position="25"/>
    </location>
</feature>
<evidence type="ECO:0000256" key="1">
    <source>
        <dbReference type="ARBA" id="ARBA00009330"/>
    </source>
</evidence>
<dbReference type="GO" id="GO:0055085">
    <property type="term" value="P:transmembrane transport"/>
    <property type="evidence" value="ECO:0007669"/>
    <property type="project" value="TreeGrafter"/>
</dbReference>
<name>A0A8J2Y3K2_9PROT</name>
<keyword evidence="2" id="KW-0732">Signal</keyword>
<accession>A0A8J2Y3K2</accession>
<dbReference type="Gene3D" id="2.40.160.20">
    <property type="match status" value="1"/>
</dbReference>
<dbReference type="Pfam" id="PF03922">
    <property type="entry name" value="OmpW"/>
    <property type="match status" value="1"/>
</dbReference>
<dbReference type="SUPFAM" id="SSF56925">
    <property type="entry name" value="OMPA-like"/>
    <property type="match status" value="1"/>
</dbReference>
<evidence type="ECO:0000256" key="2">
    <source>
        <dbReference type="SAM" id="SignalP"/>
    </source>
</evidence>
<evidence type="ECO:0000313" key="3">
    <source>
        <dbReference type="EMBL" id="GGD06110.1"/>
    </source>
</evidence>
<dbReference type="InterPro" id="IPR011250">
    <property type="entry name" value="OMP/PagP_B-barrel"/>
</dbReference>
<dbReference type="PANTHER" id="PTHR36920">
    <property type="match status" value="1"/>
</dbReference>
<feature type="chain" id="PRO_5035260745" evidence="2">
    <location>
        <begin position="26"/>
        <end position="220"/>
    </location>
</feature>
<dbReference type="EMBL" id="BMGH01000001">
    <property type="protein sequence ID" value="GGD06110.1"/>
    <property type="molecule type" value="Genomic_DNA"/>
</dbReference>
<sequence length="220" mass="23108">MFRMLTISVAAVSVATVASLSVANAEQGDWLVRARVIGVMPSEDAGAVEPAFPGGSVSVEDAWVPELDFTYFVTDRLGLELILATSPHDITGEGDLSALGTVADTMALPPTLTLQYHFNPAGKLRPYAGVGLNYTTFYSEDASSSLEDAIGATSISLDDSFGLAVQAGVDLDLNETWFLNADVKYIDIDTTADLNTGGAINSVDVDLDPVVAGIGIGRRF</sequence>
<organism evidence="3 4">
    <name type="scientific">Aquisalinus flavus</name>
    <dbReference type="NCBI Taxonomy" id="1526572"/>
    <lineage>
        <taxon>Bacteria</taxon>
        <taxon>Pseudomonadati</taxon>
        <taxon>Pseudomonadota</taxon>
        <taxon>Alphaproteobacteria</taxon>
        <taxon>Parvularculales</taxon>
        <taxon>Parvularculaceae</taxon>
        <taxon>Aquisalinus</taxon>
    </lineage>
</organism>
<reference evidence="3" key="2">
    <citation type="submission" date="2020-09" db="EMBL/GenBank/DDBJ databases">
        <authorList>
            <person name="Sun Q."/>
            <person name="Zhou Y."/>
        </authorList>
    </citation>
    <scope>NUCLEOTIDE SEQUENCE</scope>
    <source>
        <strain evidence="3">CGMCC 1.12921</strain>
    </source>
</reference>
<dbReference type="PANTHER" id="PTHR36920:SF1">
    <property type="entry name" value="OUTER MEMBRANE PROTEIN W"/>
    <property type="match status" value="1"/>
</dbReference>
<evidence type="ECO:0000313" key="4">
    <source>
        <dbReference type="Proteomes" id="UP000613582"/>
    </source>
</evidence>
<dbReference type="GO" id="GO:0019867">
    <property type="term" value="C:outer membrane"/>
    <property type="evidence" value="ECO:0007669"/>
    <property type="project" value="InterPro"/>
</dbReference>
<dbReference type="InterPro" id="IPR005618">
    <property type="entry name" value="OMPW"/>
</dbReference>
<protein>
    <submittedName>
        <fullName evidence="3">Outer membrane protein</fullName>
    </submittedName>
</protein>
<comment type="caution">
    <text evidence="3">The sequence shown here is derived from an EMBL/GenBank/DDBJ whole genome shotgun (WGS) entry which is preliminary data.</text>
</comment>
<gene>
    <name evidence="3" type="ORF">GCM10011342_13760</name>
</gene>
<dbReference type="Proteomes" id="UP000613582">
    <property type="component" value="Unassembled WGS sequence"/>
</dbReference>
<keyword evidence="4" id="KW-1185">Reference proteome</keyword>
<comment type="similarity">
    <text evidence="1">Belongs to the OmpW/AlkL family.</text>
</comment>